<dbReference type="InterPro" id="IPR023179">
    <property type="entry name" value="GTP-bd_ortho_bundle_sf"/>
</dbReference>
<evidence type="ECO:0000256" key="3">
    <source>
        <dbReference type="ARBA" id="ARBA00023134"/>
    </source>
</evidence>
<comment type="function">
    <text evidence="4">Required for a late step of 50S ribosomal subunit assembly. Has GTPase activity.</text>
</comment>
<dbReference type="PROSITE" id="PS51721">
    <property type="entry name" value="G_CP"/>
    <property type="match status" value="1"/>
</dbReference>
<evidence type="ECO:0000256" key="2">
    <source>
        <dbReference type="ARBA" id="ARBA00022741"/>
    </source>
</evidence>
<dbReference type="PANTHER" id="PTHR45782:SF4">
    <property type="entry name" value="MITOCHONDRIAL RIBOSOME-ASSOCIATED GTPASE 1"/>
    <property type="match status" value="1"/>
</dbReference>
<comment type="similarity">
    <text evidence="4">Belongs to the TRAFAC class YlqF/YawG GTPase family. MTG1 subfamily.</text>
</comment>
<dbReference type="CDD" id="cd01856">
    <property type="entry name" value="YlqF"/>
    <property type="match status" value="1"/>
</dbReference>
<dbReference type="Gene3D" id="1.10.1580.10">
    <property type="match status" value="1"/>
</dbReference>
<dbReference type="GO" id="GO:0005737">
    <property type="term" value="C:cytoplasm"/>
    <property type="evidence" value="ECO:0007669"/>
    <property type="project" value="UniProtKB-SubCell"/>
</dbReference>
<dbReference type="Gene3D" id="3.40.50.300">
    <property type="entry name" value="P-loop containing nucleotide triphosphate hydrolases"/>
    <property type="match status" value="1"/>
</dbReference>
<evidence type="ECO:0000256" key="5">
    <source>
        <dbReference type="PIRSR" id="PIRSR006230-1"/>
    </source>
</evidence>
<dbReference type="Pfam" id="PF01926">
    <property type="entry name" value="MMR_HSR1"/>
    <property type="match status" value="1"/>
</dbReference>
<reference evidence="7 8" key="1">
    <citation type="submission" date="2010-12" db="EMBL/GenBank/DDBJ databases">
        <title>Complete sequence of Ethanoligenens harbinense YUAN-3.</title>
        <authorList>
            <person name="Lucas S."/>
            <person name="Copeland A."/>
            <person name="Lapidus A."/>
            <person name="Cheng J.-F."/>
            <person name="Bruce D."/>
            <person name="Goodwin L."/>
            <person name="Pitluck S."/>
            <person name="Chertkov O."/>
            <person name="Misra M."/>
            <person name="Detter J.C."/>
            <person name="Han C."/>
            <person name="Tapia R."/>
            <person name="Land M."/>
            <person name="Hauser L."/>
            <person name="Jeffries C."/>
            <person name="Kyrpides N."/>
            <person name="Ivanova N."/>
            <person name="Mikhailova N."/>
            <person name="Wang A."/>
            <person name="Mouttaki H."/>
            <person name="He Z."/>
            <person name="Zhou J."/>
            <person name="Hemme C.L."/>
            <person name="Woyke T."/>
        </authorList>
    </citation>
    <scope>NUCLEOTIDE SEQUENCE [LARGE SCALE GENOMIC DNA]</scope>
    <source>
        <strain evidence="8">DSM 18485 / JCM 12961 / CGMCC 1.5033 / YUAN-3</strain>
    </source>
</reference>
<dbReference type="STRING" id="663278.Ethha_0438"/>
<dbReference type="InterPro" id="IPR016478">
    <property type="entry name" value="GTPase_MTG1"/>
</dbReference>
<keyword evidence="4" id="KW-0963">Cytoplasm</keyword>
<dbReference type="InterPro" id="IPR006073">
    <property type="entry name" value="GTP-bd"/>
</dbReference>
<sequence length="286" mass="31154">MADMQTVQWFPGHMAKTRRMIAECLPLVDCVAELADARIPQSSRNPELDALCAGKPRILLLTKADLADAAATAGWVAHYQAQSLHTLAVDCRSGTGLNRFLPLLKDVLRDKITRNAQKEQNRPLRVLVAGIPNVGKSTFINHMAGGRRAKTENRPGVTRGRQWVTLRGGVELLDTPGVLWPKFEDQSVGEKLAFIGSVKDTVLDTEELAARLLELLAPHYADALTARFKCKGELPREGGALLEAVARGRGFLVSGGEADTLRAAGTVLEEYRAGKLGQITLEWAED</sequence>
<dbReference type="SUPFAM" id="SSF52540">
    <property type="entry name" value="P-loop containing nucleoside triphosphate hydrolases"/>
    <property type="match status" value="1"/>
</dbReference>
<dbReference type="AlphaFoldDB" id="E6U8N2"/>
<protein>
    <recommendedName>
        <fullName evidence="1 4">Ribosome biogenesis GTPase A</fullName>
    </recommendedName>
</protein>
<evidence type="ECO:0000259" key="6">
    <source>
        <dbReference type="PROSITE" id="PS51721"/>
    </source>
</evidence>
<feature type="binding site" evidence="5">
    <location>
        <position position="177"/>
    </location>
    <ligand>
        <name>GTP</name>
        <dbReference type="ChEBI" id="CHEBI:37565"/>
    </ligand>
</feature>
<dbReference type="InterPro" id="IPR027417">
    <property type="entry name" value="P-loop_NTPase"/>
</dbReference>
<dbReference type="NCBIfam" id="TIGR03596">
    <property type="entry name" value="GTPase_YlqF"/>
    <property type="match status" value="1"/>
</dbReference>
<dbReference type="GO" id="GO:0005525">
    <property type="term" value="F:GTP binding"/>
    <property type="evidence" value="ECO:0007669"/>
    <property type="project" value="UniProtKB-KW"/>
</dbReference>
<keyword evidence="3 4" id="KW-0342">GTP-binding</keyword>
<keyword evidence="8" id="KW-1185">Reference proteome</keyword>
<evidence type="ECO:0000256" key="4">
    <source>
        <dbReference type="PIRNR" id="PIRNR006230"/>
    </source>
</evidence>
<dbReference type="PIRSF" id="PIRSF006230">
    <property type="entry name" value="MG442"/>
    <property type="match status" value="1"/>
</dbReference>
<proteinExistence type="inferred from homology"/>
<comment type="subcellular location">
    <subcellularLocation>
        <location evidence="4">Cytoplasm</location>
    </subcellularLocation>
</comment>
<accession>E6U8N2</accession>
<dbReference type="EMBL" id="CP002400">
    <property type="protein sequence ID" value="ADU26023.1"/>
    <property type="molecule type" value="Genomic_DNA"/>
</dbReference>
<gene>
    <name evidence="7" type="ordered locus">Ethha_0438</name>
</gene>
<dbReference type="PANTHER" id="PTHR45782">
    <property type="entry name" value="MITOCHONDRIAL RIBOSOME-ASSOCIATED GTPASE 1"/>
    <property type="match status" value="1"/>
</dbReference>
<evidence type="ECO:0000313" key="7">
    <source>
        <dbReference type="EMBL" id="ADU26023.1"/>
    </source>
</evidence>
<dbReference type="InterPro" id="IPR030378">
    <property type="entry name" value="G_CP_dom"/>
</dbReference>
<dbReference type="Proteomes" id="UP000001551">
    <property type="component" value="Chromosome"/>
</dbReference>
<dbReference type="GO" id="GO:0003924">
    <property type="term" value="F:GTPase activity"/>
    <property type="evidence" value="ECO:0007669"/>
    <property type="project" value="TreeGrafter"/>
</dbReference>
<feature type="binding site" evidence="5">
    <location>
        <begin position="133"/>
        <end position="138"/>
    </location>
    <ligand>
        <name>GTP</name>
        <dbReference type="ChEBI" id="CHEBI:37565"/>
    </ligand>
</feature>
<dbReference type="RefSeq" id="WP_013484404.1">
    <property type="nucleotide sequence ID" value="NC_014828.1"/>
</dbReference>
<dbReference type="InterPro" id="IPR019991">
    <property type="entry name" value="GTP-bd_ribosome_bgen"/>
</dbReference>
<name>E6U8N2_ETHHY</name>
<dbReference type="HOGENOM" id="CLU_011106_1_0_9"/>
<dbReference type="GO" id="GO:0006412">
    <property type="term" value="P:translation"/>
    <property type="evidence" value="ECO:0007669"/>
    <property type="project" value="TreeGrafter"/>
</dbReference>
<keyword evidence="2 4" id="KW-0547">Nucleotide-binding</keyword>
<evidence type="ECO:0000256" key="1">
    <source>
        <dbReference type="ARBA" id="ARBA00014898"/>
    </source>
</evidence>
<dbReference type="KEGG" id="eha:Ethha_0438"/>
<dbReference type="eggNOG" id="COG1161">
    <property type="taxonomic scope" value="Bacteria"/>
</dbReference>
<evidence type="ECO:0000313" key="8">
    <source>
        <dbReference type="Proteomes" id="UP000001551"/>
    </source>
</evidence>
<organism evidence="7 8">
    <name type="scientific">Ethanoligenens harbinense (strain DSM 18485 / JCM 12961 / CGMCC 1.5033 / YUAN-3)</name>
    <dbReference type="NCBI Taxonomy" id="663278"/>
    <lineage>
        <taxon>Bacteria</taxon>
        <taxon>Bacillati</taxon>
        <taxon>Bacillota</taxon>
        <taxon>Clostridia</taxon>
        <taxon>Eubacteriales</taxon>
        <taxon>Oscillospiraceae</taxon>
        <taxon>Ethanoligenens</taxon>
    </lineage>
</organism>
<feature type="domain" description="CP-type G" evidence="6">
    <location>
        <begin position="14"/>
        <end position="181"/>
    </location>
</feature>